<dbReference type="EMBL" id="BK015401">
    <property type="protein sequence ID" value="DAE05040.1"/>
    <property type="molecule type" value="Genomic_DNA"/>
</dbReference>
<organism evidence="1">
    <name type="scientific">Siphoviridae sp. ctvbt38</name>
    <dbReference type="NCBI Taxonomy" id="2825722"/>
    <lineage>
        <taxon>Viruses</taxon>
        <taxon>Duplodnaviria</taxon>
        <taxon>Heunggongvirae</taxon>
        <taxon>Uroviricota</taxon>
        <taxon>Caudoviricetes</taxon>
    </lineage>
</organism>
<proteinExistence type="predicted"/>
<evidence type="ECO:0000313" key="1">
    <source>
        <dbReference type="EMBL" id="DAE05040.1"/>
    </source>
</evidence>
<name>A0A8S5PED7_9CAUD</name>
<accession>A0A8S5PED7</accession>
<reference evidence="1" key="1">
    <citation type="journal article" date="2021" name="Proc. Natl. Acad. Sci. U.S.A.">
        <title>A Catalog of Tens of Thousands of Viruses from Human Metagenomes Reveals Hidden Associations with Chronic Diseases.</title>
        <authorList>
            <person name="Tisza M.J."/>
            <person name="Buck C.B."/>
        </authorList>
    </citation>
    <scope>NUCLEOTIDE SEQUENCE</scope>
    <source>
        <strain evidence="1">Ctvbt38</strain>
    </source>
</reference>
<sequence>MSAAVSFWTVGKGCQMLTPGRLQSVTAYDTCITTFEILETN</sequence>
<protein>
    <submittedName>
        <fullName evidence="1">Uncharacterized protein</fullName>
    </submittedName>
</protein>